<dbReference type="Proteomes" id="UP000190797">
    <property type="component" value="Chromosome"/>
</dbReference>
<reference evidence="4" key="1">
    <citation type="journal article" date="2017" name="Med. Chem. Commun.">
        <title>Nonomuraea sp. ATCC 55076 harbours the largest actinomycete chromosome to date and the kistamicin biosynthetic gene cluster.</title>
        <authorList>
            <person name="Nazari B."/>
            <person name="Forneris C.C."/>
            <person name="Gibson M.I."/>
            <person name="Moon K."/>
            <person name="Schramma K.R."/>
            <person name="Seyedsayamdost M.R."/>
        </authorList>
    </citation>
    <scope>NUCLEOTIDE SEQUENCE [LARGE SCALE GENOMIC DNA]</scope>
    <source>
        <strain evidence="4">ATCC 55076</strain>
    </source>
</reference>
<dbReference type="KEGG" id="noa:BKM31_12100"/>
<evidence type="ECO:0000256" key="1">
    <source>
        <dbReference type="SAM" id="MobiDB-lite"/>
    </source>
</evidence>
<evidence type="ECO:0000313" key="4">
    <source>
        <dbReference type="Proteomes" id="UP000190797"/>
    </source>
</evidence>
<feature type="region of interest" description="Disordered" evidence="1">
    <location>
        <begin position="358"/>
        <end position="384"/>
    </location>
</feature>
<feature type="transmembrane region" description="Helical" evidence="2">
    <location>
        <begin position="53"/>
        <end position="76"/>
    </location>
</feature>
<proteinExistence type="predicted"/>
<keyword evidence="2" id="KW-1133">Transmembrane helix</keyword>
<dbReference type="OrthoDB" id="3510885at2"/>
<dbReference type="AlphaFoldDB" id="A0A1U9ZVX8"/>
<dbReference type="NCBIfam" id="NF038083">
    <property type="entry name" value="CU044_5270_fam"/>
    <property type="match status" value="1"/>
</dbReference>
<evidence type="ECO:0000256" key="2">
    <source>
        <dbReference type="SAM" id="Phobius"/>
    </source>
</evidence>
<evidence type="ECO:0000313" key="3">
    <source>
        <dbReference type="EMBL" id="AQZ62116.1"/>
    </source>
</evidence>
<keyword evidence="4" id="KW-1185">Reference proteome</keyword>
<dbReference type="RefSeq" id="WP_080038259.1">
    <property type="nucleotide sequence ID" value="NZ_CP017717.1"/>
</dbReference>
<protein>
    <recommendedName>
        <fullName evidence="5">CU044_5270 family protein</fullName>
    </recommendedName>
</protein>
<name>A0A1U9ZVX8_9ACTN</name>
<organism evidence="3 4">
    <name type="scientific">[Actinomadura] parvosata subsp. kistnae</name>
    <dbReference type="NCBI Taxonomy" id="1909395"/>
    <lineage>
        <taxon>Bacteria</taxon>
        <taxon>Bacillati</taxon>
        <taxon>Actinomycetota</taxon>
        <taxon>Actinomycetes</taxon>
        <taxon>Streptosporangiales</taxon>
        <taxon>Streptosporangiaceae</taxon>
        <taxon>Nonomuraea</taxon>
    </lineage>
</organism>
<dbReference type="EMBL" id="CP017717">
    <property type="protein sequence ID" value="AQZ62116.1"/>
    <property type="molecule type" value="Genomic_DNA"/>
</dbReference>
<keyword evidence="2" id="KW-0812">Transmembrane</keyword>
<sequence>MSRKPDAMDLLAMARPAALDRGSRLSADDLLAMAQAEPPRESSRLRRARPRRWALWAPLATAAIVALVFVLVTRLASPPAVLDPPRANQELFDLADRIDRLPATGGAYWREVRIDGTPLAGGGYTLTVSGRSETWVPRDPADPVLRLAWRREAARPATAADERAWRAAGAPDRVKGHCENKGPCPSVPVADEPQDCRYTMGVDPTGTYPDATVSTFTMADLAAIPTDPDKLIERLRAYHAIWNARGFTQPFETFLPTTANLLGMPLSPAQRAALIRVLAALPTTRVVGTVTDPLGRRGISVDLGGEGGSLVYSGKPRKELPVSYRLILDPTTGATLAHVSYAARTALGATKGQVMGYQARGPESGWTGKPASPPKGCKRTGSVQ</sequence>
<dbReference type="STRING" id="1909395.BKM31_12100"/>
<gene>
    <name evidence="3" type="ORF">BKM31_12100</name>
</gene>
<accession>A0A1U9ZVX8</accession>
<keyword evidence="2" id="KW-0472">Membrane</keyword>
<dbReference type="InterPro" id="IPR047789">
    <property type="entry name" value="CU044_5270-like"/>
</dbReference>
<evidence type="ECO:0008006" key="5">
    <source>
        <dbReference type="Google" id="ProtNLM"/>
    </source>
</evidence>